<gene>
    <name evidence="1" type="ORF">RM425_04720</name>
</gene>
<organism evidence="1 2">
    <name type="scientific">Blastococcus goldschmidtiae</name>
    <dbReference type="NCBI Taxonomy" id="3075546"/>
    <lineage>
        <taxon>Bacteria</taxon>
        <taxon>Bacillati</taxon>
        <taxon>Actinomycetota</taxon>
        <taxon>Actinomycetes</taxon>
        <taxon>Geodermatophilales</taxon>
        <taxon>Geodermatophilaceae</taxon>
        <taxon>Blastococcus</taxon>
    </lineage>
</organism>
<protein>
    <recommendedName>
        <fullName evidence="3">ASCH domain-containing protein</fullName>
    </recommendedName>
</protein>
<comment type="caution">
    <text evidence="1">The sequence shown here is derived from an EMBL/GenBank/DDBJ whole genome shotgun (WGS) entry which is preliminary data.</text>
</comment>
<evidence type="ECO:0008006" key="3">
    <source>
        <dbReference type="Google" id="ProtNLM"/>
    </source>
</evidence>
<dbReference type="Proteomes" id="UP001183222">
    <property type="component" value="Unassembled WGS sequence"/>
</dbReference>
<proteinExistence type="predicted"/>
<dbReference type="RefSeq" id="WP_311344005.1">
    <property type="nucleotide sequence ID" value="NZ_JAVREI010000001.1"/>
</dbReference>
<reference evidence="2" key="1">
    <citation type="submission" date="2023-07" db="EMBL/GenBank/DDBJ databases">
        <title>30 novel species of actinomycetes from the DSMZ collection.</title>
        <authorList>
            <person name="Nouioui I."/>
        </authorList>
    </citation>
    <scope>NUCLEOTIDE SEQUENCE [LARGE SCALE GENOMIC DNA]</scope>
    <source>
        <strain evidence="2">DSM 46792</strain>
    </source>
</reference>
<evidence type="ECO:0000313" key="1">
    <source>
        <dbReference type="EMBL" id="MDT0275196.1"/>
    </source>
</evidence>
<accession>A0ABU2K4Q7</accession>
<sequence length="136" mass="14709">MRVSRLSFAAEPHAVAGNRWVTPVVDGTPLTDLVADFEIAQGFGELAGTYAGIVVGADGRPLVGELLGDGRRSLLGCECGDTGCWPLEAEIRFDDWSVTWDGFAQPHRPRWAYGGFGPFVFVTEDYRAAVERFSAG</sequence>
<name>A0ABU2K4Q7_9ACTN</name>
<keyword evidence="2" id="KW-1185">Reference proteome</keyword>
<evidence type="ECO:0000313" key="2">
    <source>
        <dbReference type="Proteomes" id="UP001183222"/>
    </source>
</evidence>
<dbReference type="EMBL" id="JAVREI010000001">
    <property type="protein sequence ID" value="MDT0275196.1"/>
    <property type="molecule type" value="Genomic_DNA"/>
</dbReference>